<gene>
    <name evidence="2" type="ORF">ANCCAN_19266</name>
</gene>
<reference evidence="2 3" key="1">
    <citation type="submission" date="2014-10" db="EMBL/GenBank/DDBJ databases">
        <title>Draft genome of the hookworm Ancylostoma caninum.</title>
        <authorList>
            <person name="Mitreva M."/>
        </authorList>
    </citation>
    <scope>NUCLEOTIDE SEQUENCE [LARGE SCALE GENOMIC DNA]</scope>
    <source>
        <strain evidence="2 3">Baltimore</strain>
    </source>
</reference>
<name>A0A368FVR3_ANCCA</name>
<dbReference type="InterPro" id="IPR005018">
    <property type="entry name" value="DOMON_domain"/>
</dbReference>
<dbReference type="PROSITE" id="PS50836">
    <property type="entry name" value="DOMON"/>
    <property type="match status" value="1"/>
</dbReference>
<comment type="caution">
    <text evidence="2">The sequence shown here is derived from an EMBL/GenBank/DDBJ whole genome shotgun (WGS) entry which is preliminary data.</text>
</comment>
<dbReference type="PANTHER" id="PTHR46902:SF1">
    <property type="entry name" value="DOMON DOMAIN-CONTAINING PROTEIN FRRS1L"/>
    <property type="match status" value="1"/>
</dbReference>
<dbReference type="STRING" id="29170.A0A368FVR3"/>
<accession>A0A368FVR3</accession>
<dbReference type="PANTHER" id="PTHR46902">
    <property type="entry name" value="DOMON DOMAIN-CONTAINING PROTEIN FRRS1L"/>
    <property type="match status" value="1"/>
</dbReference>
<dbReference type="EMBL" id="JOJR01000728">
    <property type="protein sequence ID" value="RCN34880.1"/>
    <property type="molecule type" value="Genomic_DNA"/>
</dbReference>
<organism evidence="2 3">
    <name type="scientific">Ancylostoma caninum</name>
    <name type="common">Dog hookworm</name>
    <dbReference type="NCBI Taxonomy" id="29170"/>
    <lineage>
        <taxon>Eukaryota</taxon>
        <taxon>Metazoa</taxon>
        <taxon>Ecdysozoa</taxon>
        <taxon>Nematoda</taxon>
        <taxon>Chromadorea</taxon>
        <taxon>Rhabditida</taxon>
        <taxon>Rhabditina</taxon>
        <taxon>Rhabditomorpha</taxon>
        <taxon>Strongyloidea</taxon>
        <taxon>Ancylostomatidae</taxon>
        <taxon>Ancylostomatinae</taxon>
        <taxon>Ancylostoma</taxon>
    </lineage>
</organism>
<evidence type="ECO:0000313" key="3">
    <source>
        <dbReference type="Proteomes" id="UP000252519"/>
    </source>
</evidence>
<dbReference type="InterPro" id="IPR042789">
    <property type="entry name" value="FRRS1L"/>
</dbReference>
<proteinExistence type="predicted"/>
<dbReference type="Proteomes" id="UP000252519">
    <property type="component" value="Unassembled WGS sequence"/>
</dbReference>
<dbReference type="GO" id="GO:0099072">
    <property type="term" value="P:regulation of postsynaptic membrane neurotransmitter receptor levels"/>
    <property type="evidence" value="ECO:0007669"/>
    <property type="project" value="TreeGrafter"/>
</dbReference>
<evidence type="ECO:0000259" key="1">
    <source>
        <dbReference type="PROSITE" id="PS50836"/>
    </source>
</evidence>
<sequence>MTGRVSDLRFGSHCGICWRQIFQIQEQCNKLKCIFTMRRFTKNQFWYLLIASVTLTYGKGTFNNATCGTKKGCFISSEPNGMAVSYEVLSPASIRFELTMKTSATSSLYLAVGFSKDDKMGLDNVIECSALTGQALSMKFSYNPALRNARIPGEETIRSQYFKNETAVISDGMMYCAATVDVSGWGPSNGQVFTYKENQRYFLLLAAGSAITSGNLSIIRAVRANAWVR</sequence>
<dbReference type="GO" id="GO:1900449">
    <property type="term" value="P:regulation of glutamate receptor signaling pathway"/>
    <property type="evidence" value="ECO:0007669"/>
    <property type="project" value="InterPro"/>
</dbReference>
<feature type="domain" description="DOMON" evidence="1">
    <location>
        <begin position="80"/>
        <end position="208"/>
    </location>
</feature>
<dbReference type="Pfam" id="PF03351">
    <property type="entry name" value="DOMON"/>
    <property type="match status" value="1"/>
</dbReference>
<evidence type="ECO:0000313" key="2">
    <source>
        <dbReference type="EMBL" id="RCN34880.1"/>
    </source>
</evidence>
<dbReference type="AlphaFoldDB" id="A0A368FVR3"/>
<keyword evidence="3" id="KW-1185">Reference proteome</keyword>
<dbReference type="OrthoDB" id="5813822at2759"/>
<protein>
    <submittedName>
        <fullName evidence="2">DOMON domain protein</fullName>
    </submittedName>
</protein>